<proteinExistence type="predicted"/>
<feature type="compositionally biased region" description="Basic and acidic residues" evidence="6">
    <location>
        <begin position="176"/>
        <end position="188"/>
    </location>
</feature>
<keyword evidence="4" id="KW-0572">Peptidoglycan-anchor</keyword>
<keyword evidence="9" id="KW-0614">Plasmid</keyword>
<evidence type="ECO:0000256" key="1">
    <source>
        <dbReference type="ARBA" id="ARBA00022512"/>
    </source>
</evidence>
<evidence type="ECO:0000313" key="10">
    <source>
        <dbReference type="Proteomes" id="UP001055911"/>
    </source>
</evidence>
<dbReference type="InterPro" id="IPR022263">
    <property type="entry name" value="KxYKxGKxW"/>
</dbReference>
<protein>
    <submittedName>
        <fullName evidence="9">LPXTG cell wall anchor domain-containing protein</fullName>
    </submittedName>
</protein>
<feature type="transmembrane region" description="Helical" evidence="7">
    <location>
        <begin position="1287"/>
        <end position="1305"/>
    </location>
</feature>
<dbReference type="Pfam" id="PF17998">
    <property type="entry name" value="AgI_II_C2"/>
    <property type="match status" value="2"/>
</dbReference>
<keyword evidence="3" id="KW-0732">Signal</keyword>
<keyword evidence="5" id="KW-0175">Coiled coil</keyword>
<dbReference type="NCBIfam" id="TIGR04228">
    <property type="entry name" value="isopep_sspB_C2"/>
    <property type="match status" value="2"/>
</dbReference>
<feature type="domain" description="Gram-positive cocci surface proteins LPxTG" evidence="8">
    <location>
        <begin position="1273"/>
        <end position="1311"/>
    </location>
</feature>
<name>A0A9Q8ZVH1_9LACO</name>
<keyword evidence="2" id="KW-0964">Secreted</keyword>
<dbReference type="Proteomes" id="UP001055911">
    <property type="component" value="Plasmid p1unnamed"/>
</dbReference>
<dbReference type="InterPro" id="IPR032300">
    <property type="entry name" value="Antigen_C"/>
</dbReference>
<organism evidence="9 10">
    <name type="scientific">Fructilactobacillus cliffordii</name>
    <dbReference type="NCBI Taxonomy" id="2940299"/>
    <lineage>
        <taxon>Bacteria</taxon>
        <taxon>Bacillati</taxon>
        <taxon>Bacillota</taxon>
        <taxon>Bacilli</taxon>
        <taxon>Lactobacillales</taxon>
        <taxon>Lactobacillaceae</taxon>
        <taxon>Fructilactobacillus</taxon>
    </lineage>
</organism>
<dbReference type="Gene3D" id="2.60.40.740">
    <property type="match status" value="3"/>
</dbReference>
<dbReference type="InterPro" id="IPR019931">
    <property type="entry name" value="LPXTG_anchor"/>
</dbReference>
<evidence type="ECO:0000256" key="2">
    <source>
        <dbReference type="ARBA" id="ARBA00022525"/>
    </source>
</evidence>
<feature type="compositionally biased region" description="Polar residues" evidence="6">
    <location>
        <begin position="110"/>
        <end position="175"/>
    </location>
</feature>
<evidence type="ECO:0000256" key="6">
    <source>
        <dbReference type="SAM" id="MobiDB-lite"/>
    </source>
</evidence>
<geneLocation type="plasmid" evidence="9 10">
    <name>p1unnamed</name>
</geneLocation>
<feature type="region of interest" description="Disordered" evidence="6">
    <location>
        <begin position="717"/>
        <end position="743"/>
    </location>
</feature>
<keyword evidence="7" id="KW-0472">Membrane</keyword>
<dbReference type="EMBL" id="CP097120">
    <property type="protein sequence ID" value="USS90002.1"/>
    <property type="molecule type" value="Genomic_DNA"/>
</dbReference>
<dbReference type="RefSeq" id="WP_252767548.1">
    <property type="nucleotide sequence ID" value="NZ_CP097120.1"/>
</dbReference>
<feature type="compositionally biased region" description="Low complexity" evidence="6">
    <location>
        <begin position="69"/>
        <end position="83"/>
    </location>
</feature>
<gene>
    <name evidence="9" type="ORF">M3M40_07195</name>
</gene>
<dbReference type="NCBIfam" id="TIGR03715">
    <property type="entry name" value="KxYKxGKxW"/>
    <property type="match status" value="1"/>
</dbReference>
<dbReference type="Pfam" id="PF16364">
    <property type="entry name" value="Antigen_C"/>
    <property type="match status" value="1"/>
</dbReference>
<reference evidence="9" key="1">
    <citation type="submission" date="2022-05" db="EMBL/GenBank/DDBJ databases">
        <authorList>
            <person name="Oliphant S.A."/>
            <person name="Watson-Haigh N.S."/>
            <person name="Sumby K.M."/>
            <person name="Gardner J.M."/>
            <person name="Jiranek V."/>
        </authorList>
    </citation>
    <scope>NUCLEOTIDE SEQUENCE</scope>
    <source>
        <strain evidence="9">KI4_B1</strain>
        <plasmid evidence="9">p1unnamed</plasmid>
    </source>
</reference>
<evidence type="ECO:0000256" key="3">
    <source>
        <dbReference type="ARBA" id="ARBA00022729"/>
    </source>
</evidence>
<keyword evidence="1" id="KW-0134">Cell wall</keyword>
<sequence>MKVNGQYNPNLNLYRFTANESQKNKLYKKGKNWVVATTTVITFAGMVGTVNSVNADTNSSVTAPNVTATATQATQATQPATNQSNDSQDTKNIKDNQSLGSSNDSKEDVTNNAVQVDSDSTKSNTNTAGNISRNSESNPGVTTATTASNDTKQESPYQGNPQNEGNQISNSVSSEKLNDQSENTEQKSEQVNQQQKAQVTNSSNAGNNRDSNNLTNVKPATNNAEFGQSNDNSEQPTAPTDANKSADVQPNLVPITNLSVSKEVKPNDNNLQKVIEDARSKGIEVNVTNKTVTVLSNNLSDEEKKIQAHYADEIDYILATQSNYEAALKKANDDYEAALKDYKNTISKLPNPGGMDPNTIHNNISLPTQGNNNGSNVSVESLSDQWESWTGVKDINSDNGWQGGKANTPDWVVSLPGGWSGQGNKITVIAPKGGLNNPVLNNIGTIKIKLNKPGYYHDPVTGKNTTIAYLRTTINSISDREANHYKDGLGGHNINLLYAGDLGLTSSWHVDQINNTDQFLDENGNPIDFSHGGGYLNDENSRIQEKDTNGKVIDWANPNNPDTNHWWAGPKQWDNWTPNGGFTFYGSASKWGQGAKGHDYIGSSVYEHNDGWRYSDVTNMPIWNQGSPMNGSIASSDPNNPAYSQTTNHGNYGEYEASGAMLNGSSWTHSQKILDNAQNSFGNLGYQYDALIPPAQDIPPVPIKRKVEAPKINVDTTNINSVTPTPDKKVNDSTGQDTNGKNVIPGSILDYGIDWDLSGLENMNPSDVDVSKELSITDHYDKKTTALQNTLKVTDSKGRDITSEVSASWDPNNHVLVVSAKNAREFFKEFTGQKLNVKFSASVNDGVTGDVNNSANQNTFGNDSKTNVVINHIFIPAPSKEVHNQNGDNINGKTVARGDTLDYKINWDLSGLKDFNPSTGQVAKGLTITDNYDSKVSPDKGLVRLLDSKGNDITDQVSISWEDLNHSFTISAKNAQEFFNKYRGTKLTVDFPTTVMSNSNEDIVNQASQNTFGINNKTNMVVNHELQINPKKDVVIDAGSHDSLNGQEIKLNSHFDYELDASRPANYGGNTNEWSFIDIVPSQDHVTGQWQVYANSDITLSDGTVLHAGTDITKYFTFTLDRNTGKVVISANKDFLNIINADVNRKNEIKWNAYFQVKRIATGENITNIAEESYNHQIVKTNKVSTNTPEPATPAPNCPTPCPTPITPVLPNCPSPLPVKKTTPEQVQPSVKEAVKEAVQRNLSQQTAPSVKSTVQQVVSTMDKKQEVKNGVLPQTGQNENDSDKSIGILFLIAGILGSLGLFGHRKKEVN</sequence>
<feature type="compositionally biased region" description="Polar residues" evidence="6">
    <location>
        <begin position="732"/>
        <end position="741"/>
    </location>
</feature>
<evidence type="ECO:0000259" key="8">
    <source>
        <dbReference type="PROSITE" id="PS50847"/>
    </source>
</evidence>
<evidence type="ECO:0000256" key="5">
    <source>
        <dbReference type="SAM" id="Coils"/>
    </source>
</evidence>
<keyword evidence="10" id="KW-1185">Reference proteome</keyword>
<evidence type="ECO:0000313" key="9">
    <source>
        <dbReference type="EMBL" id="USS90002.1"/>
    </source>
</evidence>
<feature type="compositionally biased region" description="Polar residues" evidence="6">
    <location>
        <begin position="189"/>
        <end position="250"/>
    </location>
</feature>
<feature type="coiled-coil region" evidence="5">
    <location>
        <begin position="321"/>
        <end position="348"/>
    </location>
</feature>
<feature type="region of interest" description="Disordered" evidence="6">
    <location>
        <begin position="69"/>
        <end position="250"/>
    </location>
</feature>
<evidence type="ECO:0000256" key="4">
    <source>
        <dbReference type="ARBA" id="ARBA00023088"/>
    </source>
</evidence>
<keyword evidence="7" id="KW-0812">Transmembrane</keyword>
<dbReference type="PROSITE" id="PS50847">
    <property type="entry name" value="GRAM_POS_ANCHORING"/>
    <property type="match status" value="1"/>
</dbReference>
<accession>A0A9Q8ZVH1</accession>
<dbReference type="InterPro" id="IPR026345">
    <property type="entry name" value="Adh_isopep-form_adh_dom"/>
</dbReference>
<evidence type="ECO:0000256" key="7">
    <source>
        <dbReference type="SAM" id="Phobius"/>
    </source>
</evidence>
<keyword evidence="7" id="KW-1133">Transmembrane helix</keyword>
<dbReference type="Pfam" id="PF19258">
    <property type="entry name" value="KxYKxGKxW_sig"/>
    <property type="match status" value="1"/>
</dbReference>